<dbReference type="Proteomes" id="UP000025227">
    <property type="component" value="Unplaced"/>
</dbReference>
<evidence type="ECO:0000313" key="3">
    <source>
        <dbReference type="WBParaSite" id="HCON_00011690-00001"/>
    </source>
</evidence>
<dbReference type="AlphaFoldDB" id="A0A7I4XWA8"/>
<organism evidence="2 3">
    <name type="scientific">Haemonchus contortus</name>
    <name type="common">Barber pole worm</name>
    <dbReference type="NCBI Taxonomy" id="6289"/>
    <lineage>
        <taxon>Eukaryota</taxon>
        <taxon>Metazoa</taxon>
        <taxon>Ecdysozoa</taxon>
        <taxon>Nematoda</taxon>
        <taxon>Chromadorea</taxon>
        <taxon>Rhabditida</taxon>
        <taxon>Rhabditina</taxon>
        <taxon>Rhabditomorpha</taxon>
        <taxon>Strongyloidea</taxon>
        <taxon>Trichostrongylidae</taxon>
        <taxon>Haemonchus</taxon>
    </lineage>
</organism>
<feature type="compositionally biased region" description="Polar residues" evidence="1">
    <location>
        <begin position="1"/>
        <end position="12"/>
    </location>
</feature>
<feature type="region of interest" description="Disordered" evidence="1">
    <location>
        <begin position="1"/>
        <end position="21"/>
    </location>
</feature>
<protein>
    <submittedName>
        <fullName evidence="3">Uncharacterized protein</fullName>
    </submittedName>
</protein>
<evidence type="ECO:0000313" key="2">
    <source>
        <dbReference type="Proteomes" id="UP000025227"/>
    </source>
</evidence>
<name>A0A7I4XWA8_HAECO</name>
<evidence type="ECO:0000256" key="1">
    <source>
        <dbReference type="SAM" id="MobiDB-lite"/>
    </source>
</evidence>
<reference evidence="3" key="1">
    <citation type="submission" date="2020-12" db="UniProtKB">
        <authorList>
            <consortium name="WormBaseParasite"/>
        </authorList>
    </citation>
    <scope>IDENTIFICATION</scope>
    <source>
        <strain evidence="3">MHco3</strain>
    </source>
</reference>
<keyword evidence="2" id="KW-1185">Reference proteome</keyword>
<dbReference type="WBParaSite" id="HCON_00011690-00001">
    <property type="protein sequence ID" value="HCON_00011690-00001"/>
    <property type="gene ID" value="HCON_00011690"/>
</dbReference>
<accession>A0A7I4XWA8</accession>
<proteinExistence type="predicted"/>
<sequence length="139" mass="15961">MQSAFCTSSQPKATAEVNEKHSEKARGVLIDQFITKNDLKEIKVAVLDEIAETRKNIRKTLRNFTNHENEVLLTKQLQHLQRQWRRSSTTSTIIFSTTTFNWPPTISRSTLLEGQNCEQARFRKGLSEIDTKMPLSIIA</sequence>